<gene>
    <name evidence="3" type="ORF">R83534S58_LOCUS749</name>
</gene>
<evidence type="ECO:0000256" key="2">
    <source>
        <dbReference type="SAM" id="SignalP"/>
    </source>
</evidence>
<feature type="chain" id="PRO_5047317770" evidence="2">
    <location>
        <begin position="26"/>
        <end position="150"/>
    </location>
</feature>
<reference evidence="3" key="1">
    <citation type="submission" date="2022-10" db="EMBL/GenBank/DDBJ databases">
        <authorList>
            <person name="Botero Cardona J."/>
        </authorList>
    </citation>
    <scope>NUCLEOTIDE SEQUENCE</scope>
    <source>
        <strain evidence="3">R-83534</strain>
    </source>
</reference>
<dbReference type="RefSeq" id="WP_034338398.1">
    <property type="nucleotide sequence ID" value="NZ_CAMXCH010000001.1"/>
</dbReference>
<dbReference type="Proteomes" id="UP001154272">
    <property type="component" value="Unassembled WGS sequence"/>
</dbReference>
<keyword evidence="2" id="KW-0732">Signal</keyword>
<evidence type="ECO:0000256" key="1">
    <source>
        <dbReference type="SAM" id="MobiDB-lite"/>
    </source>
</evidence>
<comment type="caution">
    <text evidence="3">The sequence shown here is derived from an EMBL/GenBank/DDBJ whole genome shotgun (WGS) entry which is preliminary data.</text>
</comment>
<feature type="signal peptide" evidence="2">
    <location>
        <begin position="1"/>
        <end position="25"/>
    </location>
</feature>
<proteinExistence type="predicted"/>
<organism evidence="3 4">
    <name type="scientific">Commensalibacter papalotli</name>
    <name type="common">ex Botero et al. 2024</name>
    <dbReference type="NCBI Taxonomy" id="2972766"/>
    <lineage>
        <taxon>Bacteria</taxon>
        <taxon>Pseudomonadati</taxon>
        <taxon>Pseudomonadota</taxon>
        <taxon>Alphaproteobacteria</taxon>
        <taxon>Acetobacterales</taxon>
        <taxon>Acetobacteraceae</taxon>
    </lineage>
</organism>
<evidence type="ECO:0000313" key="4">
    <source>
        <dbReference type="Proteomes" id="UP001154272"/>
    </source>
</evidence>
<feature type="compositionally biased region" description="Low complexity" evidence="1">
    <location>
        <begin position="106"/>
        <end position="120"/>
    </location>
</feature>
<evidence type="ECO:0000313" key="3">
    <source>
        <dbReference type="EMBL" id="CAI3934604.1"/>
    </source>
</evidence>
<name>A0ABM9HLL3_9PROT</name>
<dbReference type="EMBL" id="CAMXCH010000001">
    <property type="protein sequence ID" value="CAI3934604.1"/>
    <property type="molecule type" value="Genomic_DNA"/>
</dbReference>
<sequence length="150" mass="16431">MTFIFNPLSIISCALGLIVASPAFAQSEQWQHHTTKNYSTSPEGQPAYYKNPALKTAKKNMNNPLRRQGWHTAPDPYIEKGGVYTNETHPAVTQHGQSLHRYSSGSPNSFVSPPSTVTSPYRNGSRQQAVQIENPIPGNVAPIPLPPVKP</sequence>
<protein>
    <submittedName>
        <fullName evidence="3">Uncharacterized protein</fullName>
    </submittedName>
</protein>
<feature type="compositionally biased region" description="Polar residues" evidence="1">
    <location>
        <begin position="94"/>
        <end position="105"/>
    </location>
</feature>
<accession>A0ABM9HLL3</accession>
<feature type="region of interest" description="Disordered" evidence="1">
    <location>
        <begin position="62"/>
        <end position="125"/>
    </location>
</feature>
<keyword evidence="4" id="KW-1185">Reference proteome</keyword>